<reference evidence="1 2" key="1">
    <citation type="submission" date="2018-02" db="EMBL/GenBank/DDBJ databases">
        <title>Draft genome of wild Prunus yedoensis var. nudiflora.</title>
        <authorList>
            <person name="Baek S."/>
            <person name="Kim J.-H."/>
            <person name="Choi K."/>
            <person name="Kim G.-B."/>
            <person name="Cho A."/>
            <person name="Jang H."/>
            <person name="Shin C.-H."/>
            <person name="Yu H.-J."/>
            <person name="Mun J.-H."/>
        </authorList>
    </citation>
    <scope>NUCLEOTIDE SEQUENCE [LARGE SCALE GENOMIC DNA]</scope>
    <source>
        <strain evidence="2">cv. Jeju island</strain>
        <tissue evidence="1">Leaf</tissue>
    </source>
</reference>
<name>A0A314V133_PRUYE</name>
<evidence type="ECO:0000313" key="2">
    <source>
        <dbReference type="Proteomes" id="UP000250321"/>
    </source>
</evidence>
<gene>
    <name evidence="1" type="ORF">Pyn_31639</name>
</gene>
<dbReference type="Proteomes" id="UP000250321">
    <property type="component" value="Unassembled WGS sequence"/>
</dbReference>
<proteinExistence type="predicted"/>
<comment type="caution">
    <text evidence="1">The sequence shown here is derived from an EMBL/GenBank/DDBJ whole genome shotgun (WGS) entry which is preliminary data.</text>
</comment>
<sequence>MGVRVFNTSSYLNIYFSTQWVTAQDLISLWCLVLEILRLICNQLWKFLILGWSDALSYHNPIQLGGHVPPPHVGLRPMAMNPIQVPSVHMPPPPLDFRPRAILFTSYLSRCSNPFPTHYPVTPSHCVPGTRWLIQPMKIWSYTWKSLSG</sequence>
<dbReference type="EMBL" id="PJQY01002823">
    <property type="protein sequence ID" value="PQM42434.1"/>
    <property type="molecule type" value="Genomic_DNA"/>
</dbReference>
<protein>
    <submittedName>
        <fullName evidence="1">Uncharacterized protein</fullName>
    </submittedName>
</protein>
<keyword evidence="2" id="KW-1185">Reference proteome</keyword>
<accession>A0A314V133</accession>
<organism evidence="1 2">
    <name type="scientific">Prunus yedoensis var. nudiflora</name>
    <dbReference type="NCBI Taxonomy" id="2094558"/>
    <lineage>
        <taxon>Eukaryota</taxon>
        <taxon>Viridiplantae</taxon>
        <taxon>Streptophyta</taxon>
        <taxon>Embryophyta</taxon>
        <taxon>Tracheophyta</taxon>
        <taxon>Spermatophyta</taxon>
        <taxon>Magnoliopsida</taxon>
        <taxon>eudicotyledons</taxon>
        <taxon>Gunneridae</taxon>
        <taxon>Pentapetalae</taxon>
        <taxon>rosids</taxon>
        <taxon>fabids</taxon>
        <taxon>Rosales</taxon>
        <taxon>Rosaceae</taxon>
        <taxon>Amygdaloideae</taxon>
        <taxon>Amygdaleae</taxon>
        <taxon>Prunus</taxon>
    </lineage>
</organism>
<dbReference type="AlphaFoldDB" id="A0A314V133"/>
<evidence type="ECO:0000313" key="1">
    <source>
        <dbReference type="EMBL" id="PQM42434.1"/>
    </source>
</evidence>